<organism evidence="1">
    <name type="scientific">Candidatus Methanophagaceae archaeon ANME-1 ERB6</name>
    <dbReference type="NCBI Taxonomy" id="2759912"/>
    <lineage>
        <taxon>Archaea</taxon>
        <taxon>Methanobacteriati</taxon>
        <taxon>Methanobacteriota</taxon>
        <taxon>Stenosarchaea group</taxon>
        <taxon>Methanomicrobia</taxon>
        <taxon>Candidatus Methanophagales</taxon>
        <taxon>Candidatus Methanophagaceae</taxon>
    </lineage>
</organism>
<reference evidence="1" key="1">
    <citation type="submission" date="2020-06" db="EMBL/GenBank/DDBJ databases">
        <title>Unique genomic features of the anaerobic methanotrophic archaea.</title>
        <authorList>
            <person name="Chadwick G.L."/>
            <person name="Skennerton C.T."/>
            <person name="Laso-Perez R."/>
            <person name="Leu A.O."/>
            <person name="Speth D.R."/>
            <person name="Yu H."/>
            <person name="Morgan-Lang C."/>
            <person name="Hatzenpichler R."/>
            <person name="Goudeau D."/>
            <person name="Malmstrom R."/>
            <person name="Brazelton W.J."/>
            <person name="Woyke T."/>
            <person name="Hallam S.J."/>
            <person name="Tyson G.W."/>
            <person name="Wegener G."/>
            <person name="Boetius A."/>
            <person name="Orphan V."/>
        </authorList>
    </citation>
    <scope>NUCLEOTIDE SEQUENCE</scope>
</reference>
<sequence>MKVLIVQHVECEGPGYLEDFLCEKGIDYEIARMYAGEFLPNGYERC</sequence>
<dbReference type="EMBL" id="MT631506">
    <property type="protein sequence ID" value="QNO52290.1"/>
    <property type="molecule type" value="Genomic_DNA"/>
</dbReference>
<name>A0A7G9YWA6_9EURY</name>
<proteinExistence type="predicted"/>
<gene>
    <name evidence="1" type="ORF">FGFEBGFE_00011</name>
</gene>
<accession>A0A7G9YWA6</accession>
<protein>
    <recommendedName>
        <fullName evidence="2">Glutamine amidotransferase domain-containing protein</fullName>
    </recommendedName>
</protein>
<evidence type="ECO:0008006" key="2">
    <source>
        <dbReference type="Google" id="ProtNLM"/>
    </source>
</evidence>
<dbReference type="AlphaFoldDB" id="A0A7G9YWA6"/>
<dbReference type="InterPro" id="IPR029062">
    <property type="entry name" value="Class_I_gatase-like"/>
</dbReference>
<evidence type="ECO:0000313" key="1">
    <source>
        <dbReference type="EMBL" id="QNO52290.1"/>
    </source>
</evidence>
<dbReference type="Gene3D" id="3.40.50.880">
    <property type="match status" value="1"/>
</dbReference>